<evidence type="ECO:0000313" key="2">
    <source>
        <dbReference type="Proteomes" id="UP001165648"/>
    </source>
</evidence>
<sequence length="229" mass="24560">MTEKLLTAVYVARHGSLGQDPIQKLPHVLGRLLSLSEGLCDAFQLMAGAGDRAGPVRVCRVGQTVPGVDLAPEVIELSFCPSAGRADVQAFSRGQLDPWGDEMQLMMAGMRMADPEDAVLVRIQTGKGELLEAVHDGPFHLWGDGLTRSEGQHAGGVAVPEGQRIDEAAGLVRIAPEDDGRTVLTARPVGTDEIGDRTMTGSSAMTGKADNHEARSRIYRCMAMRWLMT</sequence>
<protein>
    <submittedName>
        <fullName evidence="1">Uncharacterized protein</fullName>
    </submittedName>
</protein>
<organism evidence="1 2">
    <name type="scientific">Bombella saccharophila</name>
    <dbReference type="NCBI Taxonomy" id="2967338"/>
    <lineage>
        <taxon>Bacteria</taxon>
        <taxon>Pseudomonadati</taxon>
        <taxon>Pseudomonadota</taxon>
        <taxon>Alphaproteobacteria</taxon>
        <taxon>Acetobacterales</taxon>
        <taxon>Acetobacteraceae</taxon>
        <taxon>Bombella</taxon>
    </lineage>
</organism>
<accession>A0ABT3WAF6</accession>
<name>A0ABT3WAF6_9PROT</name>
<proteinExistence type="predicted"/>
<comment type="caution">
    <text evidence="1">The sequence shown here is derived from an EMBL/GenBank/DDBJ whole genome shotgun (WGS) entry which is preliminary data.</text>
</comment>
<dbReference type="EMBL" id="JANIDW010000008">
    <property type="protein sequence ID" value="MCX5615334.1"/>
    <property type="molecule type" value="Genomic_DNA"/>
</dbReference>
<gene>
    <name evidence="1" type="ORF">NQF64_08815</name>
</gene>
<dbReference type="Proteomes" id="UP001165648">
    <property type="component" value="Unassembled WGS sequence"/>
</dbReference>
<reference evidence="1 2" key="1">
    <citation type="submission" date="2022-07" db="EMBL/GenBank/DDBJ databases">
        <title>Bombella genomes.</title>
        <authorList>
            <person name="Harer L."/>
            <person name="Styblova S."/>
            <person name="Ehrmann M."/>
        </authorList>
    </citation>
    <scope>NUCLEOTIDE SEQUENCE [LARGE SCALE GENOMIC DNA]</scope>
    <source>
        <strain evidence="1 2">TMW 2.2558</strain>
    </source>
</reference>
<evidence type="ECO:0000313" key="1">
    <source>
        <dbReference type="EMBL" id="MCX5615334.1"/>
    </source>
</evidence>
<keyword evidence="2" id="KW-1185">Reference proteome</keyword>